<gene>
    <name evidence="2" type="ORF">Bequi_01240</name>
</gene>
<reference evidence="2" key="1">
    <citation type="submission" date="2022-02" db="EMBL/GenBank/DDBJ databases">
        <authorList>
            <person name="Lee M."/>
            <person name="Kim S.-J."/>
            <person name="Jung M.-Y."/>
        </authorList>
    </citation>
    <scope>NUCLEOTIDE SEQUENCE</scope>
    <source>
        <strain evidence="2">JHP9</strain>
    </source>
</reference>
<keyword evidence="1" id="KW-1133">Transmembrane helix</keyword>
<accession>A0ABT0QWH1</accession>
<protein>
    <submittedName>
        <fullName evidence="2">Uncharacterized protein</fullName>
    </submittedName>
</protein>
<evidence type="ECO:0000256" key="1">
    <source>
        <dbReference type="SAM" id="Phobius"/>
    </source>
</evidence>
<sequence length="125" mass="13040">MISALVVAVVSVIVMVPTHRLSIDLGGLALPVGLLFGALFQTVASVFLWASTGSRLPVVLLACAWGLLVMPLAGTGPGGGVLMPAILGDQMQYSGWIVQALGVFIPFIVCAVVTVQRLRRVQRAS</sequence>
<evidence type="ECO:0000313" key="3">
    <source>
        <dbReference type="Proteomes" id="UP001203761"/>
    </source>
</evidence>
<keyword evidence="1" id="KW-0472">Membrane</keyword>
<feature type="transmembrane region" description="Helical" evidence="1">
    <location>
        <begin position="56"/>
        <end position="73"/>
    </location>
</feature>
<keyword evidence="1" id="KW-0812">Transmembrane</keyword>
<feature type="transmembrane region" description="Helical" evidence="1">
    <location>
        <begin position="30"/>
        <end position="49"/>
    </location>
</feature>
<feature type="transmembrane region" description="Helical" evidence="1">
    <location>
        <begin position="93"/>
        <end position="115"/>
    </location>
</feature>
<dbReference type="RefSeq" id="WP_249736186.1">
    <property type="nucleotide sequence ID" value="NZ_JAKNCJ010000001.1"/>
</dbReference>
<name>A0ABT0QWH1_9MICO</name>
<evidence type="ECO:0000313" key="2">
    <source>
        <dbReference type="EMBL" id="MCL6422023.1"/>
    </source>
</evidence>
<keyword evidence="3" id="KW-1185">Reference proteome</keyword>
<dbReference type="EMBL" id="JAKNCJ010000001">
    <property type="protein sequence ID" value="MCL6422023.1"/>
    <property type="molecule type" value="Genomic_DNA"/>
</dbReference>
<comment type="caution">
    <text evidence="2">The sequence shown here is derived from an EMBL/GenBank/DDBJ whole genome shotgun (WGS) entry which is preliminary data.</text>
</comment>
<organism evidence="2 3">
    <name type="scientific">Brachybacterium equifaecis</name>
    <dbReference type="NCBI Taxonomy" id="2910770"/>
    <lineage>
        <taxon>Bacteria</taxon>
        <taxon>Bacillati</taxon>
        <taxon>Actinomycetota</taxon>
        <taxon>Actinomycetes</taxon>
        <taxon>Micrococcales</taxon>
        <taxon>Dermabacteraceae</taxon>
        <taxon>Brachybacterium</taxon>
    </lineage>
</organism>
<dbReference type="Proteomes" id="UP001203761">
    <property type="component" value="Unassembled WGS sequence"/>
</dbReference>
<proteinExistence type="predicted"/>